<accession>A0A1H0UX49</accession>
<dbReference type="GeneID" id="65310037"/>
<keyword evidence="3" id="KW-1185">Reference proteome</keyword>
<gene>
    <name evidence="2" type="ORF">SAMN04488529_11323</name>
</gene>
<organism evidence="2 3">
    <name type="scientific">Clostridium gasigenes</name>
    <dbReference type="NCBI Taxonomy" id="94869"/>
    <lineage>
        <taxon>Bacteria</taxon>
        <taxon>Bacillati</taxon>
        <taxon>Bacillota</taxon>
        <taxon>Clostridia</taxon>
        <taxon>Eubacteriales</taxon>
        <taxon>Clostridiaceae</taxon>
        <taxon>Clostridium</taxon>
    </lineage>
</organism>
<dbReference type="InterPro" id="IPR052912">
    <property type="entry name" value="UPF0111_domain"/>
</dbReference>
<evidence type="ECO:0000313" key="2">
    <source>
        <dbReference type="EMBL" id="SDP70730.1"/>
    </source>
</evidence>
<sequence>MISVKRKEDKFFDMFVDFSKKVHKSALMMRDFMNDTSNTEVKYQEIKDLEKQCDEMLHSIYTELDNSFITPIDREDIHAIGNALDDIIDYIETTSSRILIFDIKETRGYINEFCDLIVEATSEVINLMVEFKIMKKSKILQEKIWLINKLEDAGDKLYRDSLKQLFKETDAIEIIKWKEILERMEKAIDSCEDVANMVKGVVMKNA</sequence>
<dbReference type="EMBL" id="FNJM01000013">
    <property type="protein sequence ID" value="SDP70730.1"/>
    <property type="molecule type" value="Genomic_DNA"/>
</dbReference>
<evidence type="ECO:0000256" key="1">
    <source>
        <dbReference type="ARBA" id="ARBA00008591"/>
    </source>
</evidence>
<dbReference type="InterPro" id="IPR018445">
    <property type="entry name" value="Put_Phosphate_transp_reg"/>
</dbReference>
<evidence type="ECO:0000313" key="3">
    <source>
        <dbReference type="Proteomes" id="UP000198597"/>
    </source>
</evidence>
<evidence type="ECO:0008006" key="4">
    <source>
        <dbReference type="Google" id="ProtNLM"/>
    </source>
</evidence>
<proteinExistence type="inferred from homology"/>
<dbReference type="Gene3D" id="1.20.58.220">
    <property type="entry name" value="Phosphate transport system protein phou homolog 2, domain 2"/>
    <property type="match status" value="1"/>
</dbReference>
<name>A0A1H0UX49_9CLOT</name>
<dbReference type="PANTHER" id="PTHR37298:SF1">
    <property type="entry name" value="UPF0111 PROTEIN YKAA"/>
    <property type="match status" value="1"/>
</dbReference>
<dbReference type="STRING" id="94869.SAMN04488529_11323"/>
<dbReference type="Proteomes" id="UP000198597">
    <property type="component" value="Unassembled WGS sequence"/>
</dbReference>
<dbReference type="Pfam" id="PF01865">
    <property type="entry name" value="PhoU_div"/>
    <property type="match status" value="1"/>
</dbReference>
<dbReference type="PANTHER" id="PTHR37298">
    <property type="entry name" value="UPF0111 PROTEIN YKAA"/>
    <property type="match status" value="1"/>
</dbReference>
<protein>
    <recommendedName>
        <fullName evidence="4">TIGR00153 family protein</fullName>
    </recommendedName>
</protein>
<dbReference type="RefSeq" id="WP_089971892.1">
    <property type="nucleotide sequence ID" value="NZ_CP071376.1"/>
</dbReference>
<dbReference type="InterPro" id="IPR038078">
    <property type="entry name" value="PhoU-like_sf"/>
</dbReference>
<reference evidence="2 3" key="1">
    <citation type="submission" date="2016-10" db="EMBL/GenBank/DDBJ databases">
        <authorList>
            <person name="de Groot N.N."/>
        </authorList>
    </citation>
    <scope>NUCLEOTIDE SEQUENCE [LARGE SCALE GENOMIC DNA]</scope>
    <source>
        <strain evidence="2 3">DSM 12272</strain>
    </source>
</reference>
<dbReference type="AlphaFoldDB" id="A0A1H0UX49"/>
<comment type="similarity">
    <text evidence="1">Belongs to the UPF0111 family.</text>
</comment>
<dbReference type="OrthoDB" id="9797568at2"/>